<name>A0A450SGI0_9GAMM</name>
<sequence>MGFTDPSVADPSRRFSIMTISPRRGGSLSRFPKTIPSPRTFQGNRDLRVRNILINGINGEGGPDGEDEILHARRPRPLTPMAWNGNPVGQLRWQGRSGLFRYRNPGWSIRVKTAGLILGVFGAIFTGSGLGVPDRRGGAVETAPFLLFREKFSIHALPTSLYYRAEISSSTPHRPDFSVPV</sequence>
<dbReference type="AlphaFoldDB" id="A0A450SGI0"/>
<gene>
    <name evidence="1" type="ORF">BECKDK2373B_GA0170837_10362</name>
</gene>
<proteinExistence type="predicted"/>
<organism evidence="1">
    <name type="scientific">Candidatus Kentrum sp. DK</name>
    <dbReference type="NCBI Taxonomy" id="2126562"/>
    <lineage>
        <taxon>Bacteria</taxon>
        <taxon>Pseudomonadati</taxon>
        <taxon>Pseudomonadota</taxon>
        <taxon>Gammaproteobacteria</taxon>
        <taxon>Candidatus Kentrum</taxon>
    </lineage>
</organism>
<reference evidence="1" key="1">
    <citation type="submission" date="2019-02" db="EMBL/GenBank/DDBJ databases">
        <authorList>
            <person name="Gruber-Vodicka R. H."/>
            <person name="Seah K. B. B."/>
        </authorList>
    </citation>
    <scope>NUCLEOTIDE SEQUENCE</scope>
    <source>
        <strain evidence="1">BECK_DK47</strain>
    </source>
</reference>
<protein>
    <submittedName>
        <fullName evidence="1">Uncharacterized protein</fullName>
    </submittedName>
</protein>
<dbReference type="EMBL" id="CAADEX010000036">
    <property type="protein sequence ID" value="VFJ52168.1"/>
    <property type="molecule type" value="Genomic_DNA"/>
</dbReference>
<evidence type="ECO:0000313" key="1">
    <source>
        <dbReference type="EMBL" id="VFJ52168.1"/>
    </source>
</evidence>
<accession>A0A450SGI0</accession>